<dbReference type="EMBL" id="FOIC01000030">
    <property type="protein sequence ID" value="SEU03662.1"/>
    <property type="molecule type" value="Genomic_DNA"/>
</dbReference>
<keyword evidence="3 6" id="KW-0812">Transmembrane</keyword>
<dbReference type="Pfam" id="PF13440">
    <property type="entry name" value="Polysacc_synt_3"/>
    <property type="match status" value="1"/>
</dbReference>
<keyword evidence="4 6" id="KW-1133">Transmembrane helix</keyword>
<feature type="transmembrane region" description="Helical" evidence="6">
    <location>
        <begin position="12"/>
        <end position="36"/>
    </location>
</feature>
<dbReference type="EMBL" id="FMZP01000025">
    <property type="protein sequence ID" value="SDD47729.1"/>
    <property type="molecule type" value="Genomic_DNA"/>
</dbReference>
<feature type="transmembrane region" description="Helical" evidence="6">
    <location>
        <begin position="91"/>
        <end position="114"/>
    </location>
</feature>
<dbReference type="STRING" id="392421.SAMN04488694_1307"/>
<evidence type="ECO:0000256" key="3">
    <source>
        <dbReference type="ARBA" id="ARBA00022692"/>
    </source>
</evidence>
<feature type="transmembrane region" description="Helical" evidence="6">
    <location>
        <begin position="242"/>
        <end position="259"/>
    </location>
</feature>
<reference evidence="8" key="2">
    <citation type="submission" date="2016-10" db="EMBL/GenBank/DDBJ databases">
        <authorList>
            <person name="de Groot N.N."/>
        </authorList>
    </citation>
    <scope>NUCLEOTIDE SEQUENCE [LARGE SCALE GENOMIC DNA]</scope>
    <source>
        <strain evidence="8">CDM_6</strain>
    </source>
</reference>
<evidence type="ECO:0000256" key="2">
    <source>
        <dbReference type="ARBA" id="ARBA00022475"/>
    </source>
</evidence>
<dbReference type="PANTHER" id="PTHR30250">
    <property type="entry name" value="PST FAMILY PREDICTED COLANIC ACID TRANSPORTER"/>
    <property type="match status" value="1"/>
</dbReference>
<feature type="transmembrane region" description="Helical" evidence="6">
    <location>
        <begin position="181"/>
        <end position="203"/>
    </location>
</feature>
<dbReference type="AlphaFoldDB" id="A0A1G6V263"/>
<protein>
    <submittedName>
        <fullName evidence="7">Membrane protein involved in the export of O-antigen and teichoic acid</fullName>
    </submittedName>
</protein>
<feature type="transmembrane region" description="Helical" evidence="6">
    <location>
        <begin position="300"/>
        <end position="319"/>
    </location>
</feature>
<evidence type="ECO:0000313" key="8">
    <source>
        <dbReference type="EMBL" id="SEU03662.1"/>
    </source>
</evidence>
<dbReference type="RefSeq" id="WP_092935145.1">
    <property type="nucleotide sequence ID" value="NZ_FMZP01000025.1"/>
</dbReference>
<dbReference type="Proteomes" id="UP000324021">
    <property type="component" value="Unassembled WGS sequence"/>
</dbReference>
<reference evidence="9 10" key="1">
    <citation type="submission" date="2016-10" db="EMBL/GenBank/DDBJ databases">
        <authorList>
            <person name="Varghese N."/>
            <person name="Submissions S."/>
        </authorList>
    </citation>
    <scope>NUCLEOTIDE SEQUENCE [LARGE SCALE GENOMIC DNA]</scope>
    <source>
        <strain evidence="7 10">CDM_1</strain>
        <strain evidence="9">CDM_6</strain>
    </source>
</reference>
<dbReference type="Proteomes" id="UP000199320">
    <property type="component" value="Unassembled WGS sequence"/>
</dbReference>
<evidence type="ECO:0000313" key="9">
    <source>
        <dbReference type="Proteomes" id="UP000199320"/>
    </source>
</evidence>
<accession>A0A1G6V263</accession>
<feature type="transmembrane region" description="Helical" evidence="6">
    <location>
        <begin position="424"/>
        <end position="446"/>
    </location>
</feature>
<dbReference type="PANTHER" id="PTHR30250:SF11">
    <property type="entry name" value="O-ANTIGEN TRANSPORTER-RELATED"/>
    <property type="match status" value="1"/>
</dbReference>
<feature type="transmembrane region" description="Helical" evidence="6">
    <location>
        <begin position="392"/>
        <end position="412"/>
    </location>
</feature>
<name>A0A1G6V263_9EURY</name>
<dbReference type="CDD" id="cd13128">
    <property type="entry name" value="MATE_Wzx_like"/>
    <property type="match status" value="1"/>
</dbReference>
<evidence type="ECO:0000256" key="4">
    <source>
        <dbReference type="ARBA" id="ARBA00022989"/>
    </source>
</evidence>
<feature type="transmembrane region" description="Helical" evidence="6">
    <location>
        <begin position="325"/>
        <end position="347"/>
    </location>
</feature>
<gene>
    <name evidence="8" type="ORF">SAMN04488694_1307</name>
    <name evidence="7" type="ORF">SAMN05192552_10256</name>
</gene>
<feature type="transmembrane region" description="Helical" evidence="6">
    <location>
        <begin position="120"/>
        <end position="141"/>
    </location>
</feature>
<feature type="transmembrane region" description="Helical" evidence="6">
    <location>
        <begin position="452"/>
        <end position="472"/>
    </location>
</feature>
<evidence type="ECO:0000256" key="5">
    <source>
        <dbReference type="ARBA" id="ARBA00023136"/>
    </source>
</evidence>
<keyword evidence="5 6" id="KW-0472">Membrane</keyword>
<evidence type="ECO:0000256" key="1">
    <source>
        <dbReference type="ARBA" id="ARBA00004651"/>
    </source>
</evidence>
<dbReference type="InterPro" id="IPR050833">
    <property type="entry name" value="Poly_Biosynth_Transport"/>
</dbReference>
<dbReference type="OrthoDB" id="202076at2157"/>
<dbReference type="GO" id="GO:0005886">
    <property type="term" value="C:plasma membrane"/>
    <property type="evidence" value="ECO:0007669"/>
    <property type="project" value="UniProtKB-SubCell"/>
</dbReference>
<proteinExistence type="predicted"/>
<keyword evidence="9" id="KW-1185">Reference proteome</keyword>
<comment type="subcellular location">
    <subcellularLocation>
        <location evidence="1">Cell membrane</location>
        <topology evidence="1">Multi-pass membrane protein</topology>
    </subcellularLocation>
</comment>
<feature type="transmembrane region" description="Helical" evidence="6">
    <location>
        <begin position="42"/>
        <end position="62"/>
    </location>
</feature>
<evidence type="ECO:0000313" key="10">
    <source>
        <dbReference type="Proteomes" id="UP000324021"/>
    </source>
</evidence>
<feature type="transmembrane region" description="Helical" evidence="6">
    <location>
        <begin position="153"/>
        <end position="175"/>
    </location>
</feature>
<evidence type="ECO:0000256" key="6">
    <source>
        <dbReference type="SAM" id="Phobius"/>
    </source>
</evidence>
<keyword evidence="2" id="KW-1003">Cell membrane</keyword>
<evidence type="ECO:0000313" key="7">
    <source>
        <dbReference type="EMBL" id="SDD47729.1"/>
    </source>
</evidence>
<sequence>MNERSFLSGFRASLIAQLTRIAVNGLIIIMMTRYFFSPQEYGLLFLAVSIFGSALLFSSIGVPKSAARYVTEYKETAPGQVRNVVRTSFKVVLVMSLAVGSIVLLFRNVIAVAFSEPALGPLLAVGLFYIVFQSINTYLTTLFQGFNHITRSAILTICSNVGILCGILLLVRVGLGPIGALTGYVIGYGLGSLVGLGFLYWTLREYEERPIESGLRRRLFEYSVPLMATNGANILYKRVDTLLIGFFLTPIAVGYYTLAKQFSDFIIAPADSFGFTISPAFGEHKANNGSHQAARIYEMAFEHTILFYIPAATGLVLVAEPTIQFIFGADYLGAVPVIRVFAAFIVLQAIDKITNDGLDYLGRARQRAIVKTGTGVFNFSLNLFLIPVIGVVGAAISTVLSYSIMVALNVYLIHTELSLALSRLARSAALVGVITVCMAAFVVMLLPFVSSLVTLLAVVFAGGCIWGCLAFASGIPEQNLGAVFS</sequence>
<organism evidence="7 10">
    <name type="scientific">Natrinema hispanicum</name>
    <dbReference type="NCBI Taxonomy" id="392421"/>
    <lineage>
        <taxon>Archaea</taxon>
        <taxon>Methanobacteriati</taxon>
        <taxon>Methanobacteriota</taxon>
        <taxon>Stenosarchaea group</taxon>
        <taxon>Halobacteria</taxon>
        <taxon>Halobacteriales</taxon>
        <taxon>Natrialbaceae</taxon>
        <taxon>Natrinema</taxon>
    </lineage>
</organism>